<accession>A0A915CXW4</accession>
<dbReference type="WBParaSite" id="jg13740">
    <property type="protein sequence ID" value="jg13740"/>
    <property type="gene ID" value="jg13740"/>
</dbReference>
<organism evidence="1 2">
    <name type="scientific">Ditylenchus dipsaci</name>
    <dbReference type="NCBI Taxonomy" id="166011"/>
    <lineage>
        <taxon>Eukaryota</taxon>
        <taxon>Metazoa</taxon>
        <taxon>Ecdysozoa</taxon>
        <taxon>Nematoda</taxon>
        <taxon>Chromadorea</taxon>
        <taxon>Rhabditida</taxon>
        <taxon>Tylenchina</taxon>
        <taxon>Tylenchomorpha</taxon>
        <taxon>Sphaerularioidea</taxon>
        <taxon>Anguinidae</taxon>
        <taxon>Anguininae</taxon>
        <taxon>Ditylenchus</taxon>
    </lineage>
</organism>
<protein>
    <submittedName>
        <fullName evidence="2">Uncharacterized protein</fullName>
    </submittedName>
</protein>
<evidence type="ECO:0000313" key="1">
    <source>
        <dbReference type="Proteomes" id="UP000887574"/>
    </source>
</evidence>
<keyword evidence="1" id="KW-1185">Reference proteome</keyword>
<name>A0A915CXW4_9BILA</name>
<dbReference type="Proteomes" id="UP000887574">
    <property type="component" value="Unplaced"/>
</dbReference>
<sequence>MFWCFRYKNKKPVWHIFSAYVKSEWNAIFGRNCLNKADVSTTEVEEPELESDTDVINEEPDLRPVTNREAFFSAIQRIL</sequence>
<evidence type="ECO:0000313" key="2">
    <source>
        <dbReference type="WBParaSite" id="jg13740"/>
    </source>
</evidence>
<dbReference type="AlphaFoldDB" id="A0A915CXW4"/>
<reference evidence="2" key="1">
    <citation type="submission" date="2022-11" db="UniProtKB">
        <authorList>
            <consortium name="WormBaseParasite"/>
        </authorList>
    </citation>
    <scope>IDENTIFICATION</scope>
</reference>
<proteinExistence type="predicted"/>